<dbReference type="OrthoDB" id="6077919at2759"/>
<evidence type="ECO:0000256" key="6">
    <source>
        <dbReference type="ARBA" id="ARBA00023242"/>
    </source>
</evidence>
<dbReference type="Proteomes" id="UP000198287">
    <property type="component" value="Unassembled WGS sequence"/>
</dbReference>
<dbReference type="InterPro" id="IPR036236">
    <property type="entry name" value="Znf_C2H2_sf"/>
</dbReference>
<name>A0A226CTG7_FOLCA</name>
<dbReference type="PROSITE" id="PS00028">
    <property type="entry name" value="ZINC_FINGER_C2H2_1"/>
    <property type="match status" value="6"/>
</dbReference>
<evidence type="ECO:0000256" key="1">
    <source>
        <dbReference type="ARBA" id="ARBA00004123"/>
    </source>
</evidence>
<dbReference type="Gene3D" id="3.30.160.60">
    <property type="entry name" value="Classic Zinc Finger"/>
    <property type="match status" value="4"/>
</dbReference>
<dbReference type="GO" id="GO:0000981">
    <property type="term" value="F:DNA-binding transcription factor activity, RNA polymerase II-specific"/>
    <property type="evidence" value="ECO:0007669"/>
    <property type="project" value="TreeGrafter"/>
</dbReference>
<accession>A0A226CTG7</accession>
<dbReference type="Pfam" id="PF13894">
    <property type="entry name" value="zf-C2H2_4"/>
    <property type="match status" value="1"/>
</dbReference>
<protein>
    <submittedName>
        <fullName evidence="9">Zinc finger protein 19</fullName>
    </submittedName>
</protein>
<proteinExistence type="predicted"/>
<dbReference type="PANTHER" id="PTHR24394">
    <property type="entry name" value="ZINC FINGER PROTEIN"/>
    <property type="match status" value="1"/>
</dbReference>
<feature type="domain" description="C2H2-type" evidence="8">
    <location>
        <begin position="130"/>
        <end position="158"/>
    </location>
</feature>
<keyword evidence="4 7" id="KW-0863">Zinc-finger</keyword>
<dbReference type="STRING" id="158441.A0A226CTG7"/>
<dbReference type="Pfam" id="PF00096">
    <property type="entry name" value="zf-C2H2"/>
    <property type="match status" value="3"/>
</dbReference>
<keyword evidence="10" id="KW-1185">Reference proteome</keyword>
<feature type="domain" description="C2H2-type" evidence="8">
    <location>
        <begin position="39"/>
        <end position="68"/>
    </location>
</feature>
<keyword evidence="5" id="KW-0862">Zinc</keyword>
<dbReference type="GO" id="GO:0005634">
    <property type="term" value="C:nucleus"/>
    <property type="evidence" value="ECO:0007669"/>
    <property type="project" value="UniProtKB-SubCell"/>
</dbReference>
<evidence type="ECO:0000313" key="9">
    <source>
        <dbReference type="EMBL" id="OXA36755.1"/>
    </source>
</evidence>
<dbReference type="SUPFAM" id="SSF57667">
    <property type="entry name" value="beta-beta-alpha zinc fingers"/>
    <property type="match status" value="2"/>
</dbReference>
<evidence type="ECO:0000313" key="10">
    <source>
        <dbReference type="Proteomes" id="UP000198287"/>
    </source>
</evidence>
<reference evidence="9 10" key="1">
    <citation type="submission" date="2015-12" db="EMBL/GenBank/DDBJ databases">
        <title>The genome of Folsomia candida.</title>
        <authorList>
            <person name="Faddeeva A."/>
            <person name="Derks M.F."/>
            <person name="Anvar Y."/>
            <person name="Smit S."/>
            <person name="Van Straalen N."/>
            <person name="Roelofs D."/>
        </authorList>
    </citation>
    <scope>NUCLEOTIDE SEQUENCE [LARGE SCALE GENOMIC DNA]</scope>
    <source>
        <strain evidence="9 10">VU population</strain>
        <tissue evidence="9">Whole body</tissue>
    </source>
</reference>
<organism evidence="9 10">
    <name type="scientific">Folsomia candida</name>
    <name type="common">Springtail</name>
    <dbReference type="NCBI Taxonomy" id="158441"/>
    <lineage>
        <taxon>Eukaryota</taxon>
        <taxon>Metazoa</taxon>
        <taxon>Ecdysozoa</taxon>
        <taxon>Arthropoda</taxon>
        <taxon>Hexapoda</taxon>
        <taxon>Collembola</taxon>
        <taxon>Entomobryomorpha</taxon>
        <taxon>Isotomoidea</taxon>
        <taxon>Isotomidae</taxon>
        <taxon>Proisotominae</taxon>
        <taxon>Folsomia</taxon>
    </lineage>
</organism>
<keyword evidence="2" id="KW-0479">Metal-binding</keyword>
<keyword evidence="6" id="KW-0539">Nucleus</keyword>
<feature type="domain" description="C2H2-type" evidence="8">
    <location>
        <begin position="99"/>
        <end position="126"/>
    </location>
</feature>
<dbReference type="SMART" id="SM00355">
    <property type="entry name" value="ZnF_C2H2"/>
    <property type="match status" value="7"/>
</dbReference>
<comment type="subcellular location">
    <subcellularLocation>
        <location evidence="1">Nucleus</location>
    </subcellularLocation>
</comment>
<feature type="domain" description="C2H2-type" evidence="8">
    <location>
        <begin position="159"/>
        <end position="187"/>
    </location>
</feature>
<feature type="domain" description="C2H2-type" evidence="8">
    <location>
        <begin position="8"/>
        <end position="36"/>
    </location>
</feature>
<comment type="caution">
    <text evidence="9">The sequence shown here is derived from an EMBL/GenBank/DDBJ whole genome shotgun (WGS) entry which is preliminary data.</text>
</comment>
<sequence length="387" mass="44252">MLNIQPTQKCSVCNGTFLNKTTLQRHIRSVHCKTNREQYPCSFLGCKKTFLNKSSIVEHCRCDHAENPTRFSCTLCQKEFKSNKTIYRHIGTHTTEKTYKCSTCGRSFALNSDLKTHKVVHKEKSQRPLLTCHLCLQAFLSRKGLSYHTKIGHESQRNFSCTFCEKKFPSATGLKLHMEAIHPSRDAPIHPCDKCEYKSCSRSNLRQHMHIFLVWTWMWASLILNTGWSAGFTTEIIKPIPASSPFHSFLDITKFTFYGPIPSTADTFIEDPSSGAVFPAAYNIFVNLGNSKIEKIAEMVRSGRTFPNLGAYMNKKEHINKILPFANKMGAKAAWVRFVKGKNPLHTGMTGCSWFSHGDISKAELLVRRQHMMMEVGIYRYWKGLYD</sequence>
<dbReference type="FunFam" id="3.30.160.60:FF:000176">
    <property type="entry name" value="zinc finger protein 70"/>
    <property type="match status" value="1"/>
</dbReference>
<evidence type="ECO:0000259" key="8">
    <source>
        <dbReference type="PROSITE" id="PS50157"/>
    </source>
</evidence>
<gene>
    <name evidence="9" type="ORF">Fcan01_28476</name>
</gene>
<evidence type="ECO:0000256" key="4">
    <source>
        <dbReference type="ARBA" id="ARBA00022771"/>
    </source>
</evidence>
<evidence type="ECO:0000256" key="2">
    <source>
        <dbReference type="ARBA" id="ARBA00022723"/>
    </source>
</evidence>
<evidence type="ECO:0000256" key="7">
    <source>
        <dbReference type="PROSITE-ProRule" id="PRU00042"/>
    </source>
</evidence>
<feature type="domain" description="C2H2-type" evidence="8">
    <location>
        <begin position="71"/>
        <end position="98"/>
    </location>
</feature>
<dbReference type="PROSITE" id="PS50157">
    <property type="entry name" value="ZINC_FINGER_C2H2_2"/>
    <property type="match status" value="6"/>
</dbReference>
<dbReference type="AlphaFoldDB" id="A0A226CTG7"/>
<keyword evidence="3" id="KW-0677">Repeat</keyword>
<dbReference type="InterPro" id="IPR013087">
    <property type="entry name" value="Znf_C2H2_type"/>
</dbReference>
<dbReference type="PANTHER" id="PTHR24394:SF44">
    <property type="entry name" value="ZINC FINGER PROTEIN 271-LIKE"/>
    <property type="match status" value="1"/>
</dbReference>
<dbReference type="GO" id="GO:0008270">
    <property type="term" value="F:zinc ion binding"/>
    <property type="evidence" value="ECO:0007669"/>
    <property type="project" value="UniProtKB-KW"/>
</dbReference>
<evidence type="ECO:0000256" key="5">
    <source>
        <dbReference type="ARBA" id="ARBA00022833"/>
    </source>
</evidence>
<evidence type="ECO:0000256" key="3">
    <source>
        <dbReference type="ARBA" id="ARBA00022737"/>
    </source>
</evidence>
<dbReference type="EMBL" id="LNIX01000074">
    <property type="protein sequence ID" value="OXA36755.1"/>
    <property type="molecule type" value="Genomic_DNA"/>
</dbReference>